<protein>
    <submittedName>
        <fullName evidence="2">Nuclear transport factor 2 family protein</fullName>
    </submittedName>
</protein>
<gene>
    <name evidence="2" type="ORF">GCM10009765_01470</name>
</gene>
<name>A0ABP4RK68_9ACTN</name>
<dbReference type="EMBL" id="BAAANY010000001">
    <property type="protein sequence ID" value="GAA1655922.1"/>
    <property type="molecule type" value="Genomic_DNA"/>
</dbReference>
<dbReference type="SUPFAM" id="SSF54427">
    <property type="entry name" value="NTF2-like"/>
    <property type="match status" value="1"/>
</dbReference>
<dbReference type="PANTHER" id="PTHR38436">
    <property type="entry name" value="POLYKETIDE CYCLASE SNOAL-LIKE DOMAIN"/>
    <property type="match status" value="1"/>
</dbReference>
<accession>A0ABP4RK68</accession>
<dbReference type="Pfam" id="PF12680">
    <property type="entry name" value="SnoaL_2"/>
    <property type="match status" value="1"/>
</dbReference>
<dbReference type="Gene3D" id="3.10.450.50">
    <property type="match status" value="1"/>
</dbReference>
<proteinExistence type="predicted"/>
<evidence type="ECO:0000259" key="1">
    <source>
        <dbReference type="Pfam" id="PF12680"/>
    </source>
</evidence>
<organism evidence="2 3">
    <name type="scientific">Fodinicola feengrottensis</name>
    <dbReference type="NCBI Taxonomy" id="435914"/>
    <lineage>
        <taxon>Bacteria</taxon>
        <taxon>Bacillati</taxon>
        <taxon>Actinomycetota</taxon>
        <taxon>Actinomycetes</taxon>
        <taxon>Mycobacteriales</taxon>
        <taxon>Fodinicola</taxon>
    </lineage>
</organism>
<sequence>MDLEQNKETARAYLDLAFNARRPMEAFDRYVGPSYVQHNPHAPDGAEASRKFLGAFVERFPQLRLDIRRVIAEGDLVVTHGLMKLTDAERGTAIVDIIRFADGKIVEHWDVAQPVPDDPANQNTMF</sequence>
<dbReference type="InterPro" id="IPR009959">
    <property type="entry name" value="Cyclase_SnoaL-like"/>
</dbReference>
<dbReference type="InterPro" id="IPR032710">
    <property type="entry name" value="NTF2-like_dom_sf"/>
</dbReference>
<evidence type="ECO:0000313" key="3">
    <source>
        <dbReference type="Proteomes" id="UP001500618"/>
    </source>
</evidence>
<dbReference type="RefSeq" id="WP_163573463.1">
    <property type="nucleotide sequence ID" value="NZ_BAAANY010000001.1"/>
</dbReference>
<dbReference type="PANTHER" id="PTHR38436:SF1">
    <property type="entry name" value="ESTER CYCLASE"/>
    <property type="match status" value="1"/>
</dbReference>
<comment type="caution">
    <text evidence="2">The sequence shown here is derived from an EMBL/GenBank/DDBJ whole genome shotgun (WGS) entry which is preliminary data.</text>
</comment>
<reference evidence="3" key="1">
    <citation type="journal article" date="2019" name="Int. J. Syst. Evol. Microbiol.">
        <title>The Global Catalogue of Microorganisms (GCM) 10K type strain sequencing project: providing services to taxonomists for standard genome sequencing and annotation.</title>
        <authorList>
            <consortium name="The Broad Institute Genomics Platform"/>
            <consortium name="The Broad Institute Genome Sequencing Center for Infectious Disease"/>
            <person name="Wu L."/>
            <person name="Ma J."/>
        </authorList>
    </citation>
    <scope>NUCLEOTIDE SEQUENCE [LARGE SCALE GENOMIC DNA]</scope>
    <source>
        <strain evidence="3">JCM 14718</strain>
    </source>
</reference>
<feature type="domain" description="SnoaL-like" evidence="1">
    <location>
        <begin position="10"/>
        <end position="108"/>
    </location>
</feature>
<dbReference type="Proteomes" id="UP001500618">
    <property type="component" value="Unassembled WGS sequence"/>
</dbReference>
<dbReference type="InterPro" id="IPR037401">
    <property type="entry name" value="SnoaL-like"/>
</dbReference>
<keyword evidence="3" id="KW-1185">Reference proteome</keyword>
<evidence type="ECO:0000313" key="2">
    <source>
        <dbReference type="EMBL" id="GAA1655922.1"/>
    </source>
</evidence>